<evidence type="ECO:0000313" key="10">
    <source>
        <dbReference type="EMBL" id="BAM80004.1"/>
    </source>
</evidence>
<dbReference type="InterPro" id="IPR006650">
    <property type="entry name" value="A/AMP_deam_AS"/>
</dbReference>
<evidence type="ECO:0000256" key="5">
    <source>
        <dbReference type="ARBA" id="ARBA00022723"/>
    </source>
</evidence>
<dbReference type="Proteomes" id="UP000007014">
    <property type="component" value="Chromosome 9"/>
</dbReference>
<dbReference type="InterPro" id="IPR032466">
    <property type="entry name" value="Metal_Hydrolase"/>
</dbReference>
<proteinExistence type="inferred from homology"/>
<evidence type="ECO:0000256" key="8">
    <source>
        <dbReference type="ARBA" id="ARBA00023080"/>
    </source>
</evidence>
<evidence type="ECO:0000256" key="2">
    <source>
        <dbReference type="ARBA" id="ARBA00004955"/>
    </source>
</evidence>
<dbReference type="Gramene" id="CMI114CT">
    <property type="protein sequence ID" value="CMI114CT"/>
    <property type="gene ID" value="CMI114C"/>
</dbReference>
<evidence type="ECO:0000256" key="4">
    <source>
        <dbReference type="ARBA" id="ARBA00012775"/>
    </source>
</evidence>
<dbReference type="FunFam" id="4.10.800.20:FF:000001">
    <property type="entry name" value="AMP deaminase"/>
    <property type="match status" value="1"/>
</dbReference>
<keyword evidence="11" id="KW-1185">Reference proteome</keyword>
<dbReference type="PANTHER" id="PTHR11359">
    <property type="entry name" value="AMP DEAMINASE"/>
    <property type="match status" value="1"/>
</dbReference>
<dbReference type="Pfam" id="PF19326">
    <property type="entry name" value="AMP_deaminase"/>
    <property type="match status" value="1"/>
</dbReference>
<dbReference type="eggNOG" id="KOG1096">
    <property type="taxonomic scope" value="Eukaryota"/>
</dbReference>
<dbReference type="PANTHER" id="PTHR11359:SF0">
    <property type="entry name" value="AMP DEAMINASE"/>
    <property type="match status" value="1"/>
</dbReference>
<dbReference type="EMBL" id="AP006491">
    <property type="protein sequence ID" value="BAM80004.1"/>
    <property type="molecule type" value="Genomic_DNA"/>
</dbReference>
<dbReference type="UniPathway" id="UPA00591">
    <property type="reaction ID" value="UER00663"/>
</dbReference>
<comment type="similarity">
    <text evidence="3">Belongs to the metallo-dependent hydrolases superfamily. Adenosine and AMP deaminases family.</text>
</comment>
<evidence type="ECO:0000256" key="9">
    <source>
        <dbReference type="SAM" id="MobiDB-lite"/>
    </source>
</evidence>
<evidence type="ECO:0000256" key="3">
    <source>
        <dbReference type="ARBA" id="ARBA00006676"/>
    </source>
</evidence>
<comment type="pathway">
    <text evidence="2">Purine metabolism; IMP biosynthesis via salvage pathway; IMP from AMP: step 1/1.</text>
</comment>
<dbReference type="OMA" id="FHRKFPY"/>
<evidence type="ECO:0000256" key="6">
    <source>
        <dbReference type="ARBA" id="ARBA00022801"/>
    </source>
</evidence>
<dbReference type="NCBIfam" id="TIGR01429">
    <property type="entry name" value="AMP_deaminase"/>
    <property type="match status" value="1"/>
</dbReference>
<sequence>MEPFGRDSGKLVWIHDLEQEDAEPVLAQRALSPHWRRLVQSSVAAGERSDERARDALLVPVTDPLRAQEASTSGDRSDGTQLVHNTASVDEATLTALQTLELRRELGQAFRSLRSAVTERGFQRVLITNEVELNADERRVCALLRNAIALREKYLYLPEVPEYANPAPPYRDCDLSIHVPPPYDPFRGPALAKGDYAFEVRDGIMEVTRPATETSREPCKFVVPGSYALFVHDLNTLIGIMNDPDSRSFCYRRLQLLSLRFQMHLLLNDEAERLEQMTVPHRDFYNVRKVDTHIHHSSCMNQKHLLRFIKKKLKTEPNTPVIERDGRVLTLAGVFDSLGITAYELSVDTLDVHADKRTVQRFDRFNNKYSPLGESRLREVFLKTDNFIEGRFLAEITREVLDDLVESKYSHIEPRISIYGKKRCEWDRLARWFTKHRIYSDHARWLIQIPRLFGAYHEAGLLESFQEMLNNIFFPLFEVTQDPSTHPELHTVLQQIVGFDTVDDESVPQPRIDLLTLPPPLAWRTSAPMPYAYFTYYIYANLWVLNRFREHRGLHTFRFRPHAGEAGEIDHLAVTFLLAHGINHGINLKKAPVLQYLYYLCQVGLAVSPLGNNLLFVDYTKSPVPVFIARGLNVSLSTDDPLMFHFSREPLMEEYSVAAQIWKLSSSDLCELARNSALQSGFEPCVKAHWLGPRWFLTNDQGNDIHKSNVPSIRVRYRYETLLNELTLVFRQASGASCTHPEPGGSLSSVVSSRVLPTFAQFYYERHMRRQGPAENR</sequence>
<dbReference type="GeneID" id="16993803"/>
<dbReference type="GO" id="GO:0046872">
    <property type="term" value="F:metal ion binding"/>
    <property type="evidence" value="ECO:0007669"/>
    <property type="project" value="UniProtKB-KW"/>
</dbReference>
<evidence type="ECO:0000256" key="1">
    <source>
        <dbReference type="ARBA" id="ARBA00001947"/>
    </source>
</evidence>
<dbReference type="SUPFAM" id="SSF51556">
    <property type="entry name" value="Metallo-dependent hydrolases"/>
    <property type="match status" value="1"/>
</dbReference>
<dbReference type="EC" id="3.5.4.6" evidence="4"/>
<comment type="cofactor">
    <cofactor evidence="1">
        <name>Zn(2+)</name>
        <dbReference type="ChEBI" id="CHEBI:29105"/>
    </cofactor>
</comment>
<reference evidence="10 11" key="2">
    <citation type="journal article" date="2007" name="BMC Biol.">
        <title>A 100%-complete sequence reveals unusually simple genomic features in the hot-spring red alga Cyanidioschyzon merolae.</title>
        <authorList>
            <person name="Nozaki H."/>
            <person name="Takano H."/>
            <person name="Misumi O."/>
            <person name="Terasawa K."/>
            <person name="Matsuzaki M."/>
            <person name="Maruyama S."/>
            <person name="Nishida K."/>
            <person name="Yagisawa F."/>
            <person name="Yoshida Y."/>
            <person name="Fujiwara T."/>
            <person name="Takio S."/>
            <person name="Tamura K."/>
            <person name="Chung S.J."/>
            <person name="Nakamura S."/>
            <person name="Kuroiwa H."/>
            <person name="Tanaka K."/>
            <person name="Sato N."/>
            <person name="Kuroiwa T."/>
        </authorList>
    </citation>
    <scope>NUCLEOTIDE SEQUENCE [LARGE SCALE GENOMIC DNA]</scope>
    <source>
        <strain evidence="10 11">10D</strain>
    </source>
</reference>
<dbReference type="RefSeq" id="XP_005536290.1">
    <property type="nucleotide sequence ID" value="XM_005536233.1"/>
</dbReference>
<dbReference type="GO" id="GO:0003876">
    <property type="term" value="F:AMP deaminase activity"/>
    <property type="evidence" value="ECO:0007669"/>
    <property type="project" value="UniProtKB-EC"/>
</dbReference>
<dbReference type="OrthoDB" id="1723809at2759"/>
<keyword evidence="5" id="KW-0479">Metal-binding</keyword>
<feature type="region of interest" description="Disordered" evidence="9">
    <location>
        <begin position="64"/>
        <end position="83"/>
    </location>
</feature>
<keyword evidence="6" id="KW-0378">Hydrolase</keyword>
<evidence type="ECO:0000313" key="11">
    <source>
        <dbReference type="Proteomes" id="UP000007014"/>
    </source>
</evidence>
<dbReference type="Gene3D" id="3.20.20.140">
    <property type="entry name" value="Metal-dependent hydrolases"/>
    <property type="match status" value="1"/>
</dbReference>
<dbReference type="GO" id="GO:0005829">
    <property type="term" value="C:cytosol"/>
    <property type="evidence" value="ECO:0007669"/>
    <property type="project" value="TreeGrafter"/>
</dbReference>
<dbReference type="HOGENOM" id="CLU_003782_4_2_1"/>
<protein>
    <recommendedName>
        <fullName evidence="4">AMP deaminase</fullName>
        <ecNumber evidence="4">3.5.4.6</ecNumber>
    </recommendedName>
</protein>
<dbReference type="GO" id="GO:0032264">
    <property type="term" value="P:IMP salvage"/>
    <property type="evidence" value="ECO:0007669"/>
    <property type="project" value="UniProtKB-UniPathway"/>
</dbReference>
<keyword evidence="7" id="KW-0862">Zinc</keyword>
<dbReference type="PROSITE" id="PS00485">
    <property type="entry name" value="A_DEAMINASE"/>
    <property type="match status" value="1"/>
</dbReference>
<evidence type="ECO:0000256" key="7">
    <source>
        <dbReference type="ARBA" id="ARBA00022833"/>
    </source>
</evidence>
<dbReference type="AlphaFoldDB" id="M1V7R0"/>
<dbReference type="Gene3D" id="4.10.800.20">
    <property type="match status" value="1"/>
</dbReference>
<name>M1V7R0_CYAM1</name>
<reference evidence="10 11" key="1">
    <citation type="journal article" date="2004" name="Nature">
        <title>Genome sequence of the ultrasmall unicellular red alga Cyanidioschyzon merolae 10D.</title>
        <authorList>
            <person name="Matsuzaki M."/>
            <person name="Misumi O."/>
            <person name="Shin-i T."/>
            <person name="Maruyama S."/>
            <person name="Takahara M."/>
            <person name="Miyagishima S."/>
            <person name="Mori T."/>
            <person name="Nishida K."/>
            <person name="Yagisawa F."/>
            <person name="Nishida K."/>
            <person name="Yoshida Y."/>
            <person name="Nishimura Y."/>
            <person name="Nakao S."/>
            <person name="Kobayashi T."/>
            <person name="Momoyama Y."/>
            <person name="Higashiyama T."/>
            <person name="Minoda A."/>
            <person name="Sano M."/>
            <person name="Nomoto H."/>
            <person name="Oishi K."/>
            <person name="Hayashi H."/>
            <person name="Ohta F."/>
            <person name="Nishizaka S."/>
            <person name="Haga S."/>
            <person name="Miura S."/>
            <person name="Morishita T."/>
            <person name="Kabeya Y."/>
            <person name="Terasawa K."/>
            <person name="Suzuki Y."/>
            <person name="Ishii Y."/>
            <person name="Asakawa S."/>
            <person name="Takano H."/>
            <person name="Ohta N."/>
            <person name="Kuroiwa H."/>
            <person name="Tanaka K."/>
            <person name="Shimizu N."/>
            <person name="Sugano S."/>
            <person name="Sato N."/>
            <person name="Nozaki H."/>
            <person name="Ogasawara N."/>
            <person name="Kohara Y."/>
            <person name="Kuroiwa T."/>
        </authorList>
    </citation>
    <scope>NUCLEOTIDE SEQUENCE [LARGE SCALE GENOMIC DNA]</scope>
    <source>
        <strain evidence="10 11">10D</strain>
    </source>
</reference>
<organism evidence="10 11">
    <name type="scientific">Cyanidioschyzon merolae (strain NIES-3377 / 10D)</name>
    <name type="common">Unicellular red alga</name>
    <dbReference type="NCBI Taxonomy" id="280699"/>
    <lineage>
        <taxon>Eukaryota</taxon>
        <taxon>Rhodophyta</taxon>
        <taxon>Bangiophyceae</taxon>
        <taxon>Cyanidiales</taxon>
        <taxon>Cyanidiaceae</taxon>
        <taxon>Cyanidioschyzon</taxon>
    </lineage>
</organism>
<feature type="compositionally biased region" description="Polar residues" evidence="9">
    <location>
        <begin position="69"/>
        <end position="83"/>
    </location>
</feature>
<dbReference type="STRING" id="280699.M1V7R0"/>
<dbReference type="KEGG" id="cme:CYME_CMI114C"/>
<keyword evidence="8" id="KW-0546">Nucleotide metabolism</keyword>
<dbReference type="InterPro" id="IPR006329">
    <property type="entry name" value="AMPD"/>
</dbReference>
<dbReference type="GO" id="GO:0046033">
    <property type="term" value="P:AMP metabolic process"/>
    <property type="evidence" value="ECO:0007669"/>
    <property type="project" value="TreeGrafter"/>
</dbReference>
<accession>M1V7R0</accession>
<gene>
    <name evidence="10" type="ORF">CYME_CMI114C</name>
</gene>